<sequence length="480" mass="55299">MDSVKQRQDVNLYSQELYARGYIFRSDKAPEAPSHWKNASFGGFYLAYDPRLNAVRVKRNGCDLLALGVMFDSRFPDEGCDVFLERVAAELEKSHDAMHELLDHSSGRYILAYTDPLGKSFIVSDATGMKSVFYYDAHPRMIVSHPYLILDNSSAGMRDKIAVKFGYPGLRGPVNNSFMLTPNACLDFETFTSRRVWPRDVVQQRSVNDAAKIIQKNMANTIKFAKNNYQVLVSVTAGLDSRLTLSFLKNAKDVQYFTYYRSDKLDTDSHDLKFAKSIADDMDLDVTVLRLSEPPTTPNSFRSILDRNTFIEHQKRLSWVYYHRYSNKHNLMHLRSNISEVGREFWSYKNFDVSSGWDLARLYLRGDKEYRADYVFRVIEAFEEFDSISGLTSCKDLVDVKSLFYWEFRMASWHAQLVAESDPAFDTLSIFNCRATLEAMLSVPRPKRKSSAILRYVISENWPALAEYDVNGKPFWPNPA</sequence>
<keyword evidence="2" id="KW-1185">Reference proteome</keyword>
<reference evidence="1" key="1">
    <citation type="submission" date="2022-06" db="EMBL/GenBank/DDBJ databases">
        <title>Limimaricola sediminis sp. nov., isolated from an intertidal sediment.</title>
        <authorList>
            <person name="Shao X."/>
        </authorList>
    </citation>
    <scope>NUCLEOTIDE SEQUENCE</scope>
    <source>
        <strain evidence="1">ASW11-118</strain>
    </source>
</reference>
<evidence type="ECO:0000313" key="1">
    <source>
        <dbReference type="EMBL" id="MCP1170392.1"/>
    </source>
</evidence>
<dbReference type="EMBL" id="JAMYXC010000295">
    <property type="protein sequence ID" value="MCP1170392.1"/>
    <property type="molecule type" value="Genomic_DNA"/>
</dbReference>
<protein>
    <submittedName>
        <fullName evidence="1">Uncharacterized protein</fullName>
    </submittedName>
</protein>
<evidence type="ECO:0000313" key="2">
    <source>
        <dbReference type="Proteomes" id="UP001139477"/>
    </source>
</evidence>
<organism evidence="1 2">
    <name type="scientific">Limimaricola litoreus</name>
    <dbReference type="NCBI Taxonomy" id="2955316"/>
    <lineage>
        <taxon>Bacteria</taxon>
        <taxon>Pseudomonadati</taxon>
        <taxon>Pseudomonadota</taxon>
        <taxon>Alphaproteobacteria</taxon>
        <taxon>Rhodobacterales</taxon>
        <taxon>Paracoccaceae</taxon>
        <taxon>Limimaricola</taxon>
    </lineage>
</organism>
<dbReference type="AlphaFoldDB" id="A0A9X2FR80"/>
<proteinExistence type="predicted"/>
<dbReference type="SUPFAM" id="SSF52402">
    <property type="entry name" value="Adenine nucleotide alpha hydrolases-like"/>
    <property type="match status" value="1"/>
</dbReference>
<gene>
    <name evidence="1" type="ORF">NHG85_17945</name>
</gene>
<name>A0A9X2FR80_9RHOB</name>
<dbReference type="Proteomes" id="UP001139477">
    <property type="component" value="Unassembled WGS sequence"/>
</dbReference>
<accession>A0A9X2FR80</accession>
<comment type="caution">
    <text evidence="1">The sequence shown here is derived from an EMBL/GenBank/DDBJ whole genome shotgun (WGS) entry which is preliminary data.</text>
</comment>